<dbReference type="Proteomes" id="UP000676565">
    <property type="component" value="Unassembled WGS sequence"/>
</dbReference>
<evidence type="ECO:0008006" key="3">
    <source>
        <dbReference type="Google" id="ProtNLM"/>
    </source>
</evidence>
<proteinExistence type="predicted"/>
<name>A0ABS5BP01_9BACT</name>
<dbReference type="RefSeq" id="WP_210653490.1">
    <property type="nucleotide sequence ID" value="NZ_JAGKQQ010000001.1"/>
</dbReference>
<comment type="caution">
    <text evidence="1">The sequence shown here is derived from an EMBL/GenBank/DDBJ whole genome shotgun (WGS) entry which is preliminary data.</text>
</comment>
<dbReference type="EMBL" id="JAGKQQ010000001">
    <property type="protein sequence ID" value="MBP3955412.1"/>
    <property type="molecule type" value="Genomic_DNA"/>
</dbReference>
<dbReference type="Gene3D" id="1.10.10.60">
    <property type="entry name" value="Homeodomain-like"/>
    <property type="match status" value="1"/>
</dbReference>
<accession>A0ABS5BP01</accession>
<protein>
    <recommendedName>
        <fullName evidence="3">Terminase small subunit protein</fullName>
    </recommendedName>
</protein>
<evidence type="ECO:0000313" key="1">
    <source>
        <dbReference type="EMBL" id="MBP3955412.1"/>
    </source>
</evidence>
<sequence>MTGRPSTFTSELGDAICLHLAEGRTLRKIAEMDGMPAVSTILLWVVKGFRGDEAYKAFSEQYALAREAQGEMFMDEVVEIADDDSEDFHELGDGDGPRVAVNHEHISRSKIRIETRLKVAEKFAAKRYGPRAETNVSVNVNGLPLPEQDKAMLDEYAKGK</sequence>
<evidence type="ECO:0000313" key="2">
    <source>
        <dbReference type="Proteomes" id="UP000676565"/>
    </source>
</evidence>
<reference evidence="1 2" key="1">
    <citation type="submission" date="2021-04" db="EMBL/GenBank/DDBJ databases">
        <authorList>
            <person name="Ivanova A."/>
        </authorList>
    </citation>
    <scope>NUCLEOTIDE SEQUENCE [LARGE SCALE GENOMIC DNA]</scope>
    <source>
        <strain evidence="1 2">G18</strain>
    </source>
</reference>
<dbReference type="Pfam" id="PF20901">
    <property type="entry name" value="Sf6_terminase"/>
    <property type="match status" value="1"/>
</dbReference>
<gene>
    <name evidence="1" type="ORF">J8F10_08975</name>
</gene>
<dbReference type="InterPro" id="IPR048683">
    <property type="entry name" value="Sf6_terminase"/>
</dbReference>
<keyword evidence="2" id="KW-1185">Reference proteome</keyword>
<organism evidence="1 2">
    <name type="scientific">Gemmata palustris</name>
    <dbReference type="NCBI Taxonomy" id="2822762"/>
    <lineage>
        <taxon>Bacteria</taxon>
        <taxon>Pseudomonadati</taxon>
        <taxon>Planctomycetota</taxon>
        <taxon>Planctomycetia</taxon>
        <taxon>Gemmatales</taxon>
        <taxon>Gemmataceae</taxon>
        <taxon>Gemmata</taxon>
    </lineage>
</organism>